<name>A0A512C2C5_9HYPH</name>
<dbReference type="AlphaFoldDB" id="A0A512C2C5"/>
<comment type="caution">
    <text evidence="1">The sequence shown here is derived from an EMBL/GenBank/DDBJ whole genome shotgun (WGS) entry which is preliminary data.</text>
</comment>
<protein>
    <submittedName>
        <fullName evidence="1">Uncharacterized protein</fullName>
    </submittedName>
</protein>
<gene>
    <name evidence="1" type="ORF">MAE02_60590</name>
</gene>
<evidence type="ECO:0000313" key="2">
    <source>
        <dbReference type="Proteomes" id="UP000321085"/>
    </source>
</evidence>
<proteinExistence type="predicted"/>
<dbReference type="EMBL" id="BJYU01000184">
    <property type="protein sequence ID" value="GEO18363.1"/>
    <property type="molecule type" value="Genomic_DNA"/>
</dbReference>
<keyword evidence="2" id="KW-1185">Reference proteome</keyword>
<dbReference type="Proteomes" id="UP000321085">
    <property type="component" value="Unassembled WGS sequence"/>
</dbReference>
<reference evidence="1 2" key="1">
    <citation type="submission" date="2019-07" db="EMBL/GenBank/DDBJ databases">
        <title>Whole genome shotgun sequence of Microvirga aerophila NBRC 106136.</title>
        <authorList>
            <person name="Hosoyama A."/>
            <person name="Uohara A."/>
            <person name="Ohji S."/>
            <person name="Ichikawa N."/>
        </authorList>
    </citation>
    <scope>NUCLEOTIDE SEQUENCE [LARGE SCALE GENOMIC DNA]</scope>
    <source>
        <strain evidence="1 2">NBRC 106136</strain>
    </source>
</reference>
<organism evidence="1 2">
    <name type="scientific">Microvirga aerophila</name>
    <dbReference type="NCBI Taxonomy" id="670291"/>
    <lineage>
        <taxon>Bacteria</taxon>
        <taxon>Pseudomonadati</taxon>
        <taxon>Pseudomonadota</taxon>
        <taxon>Alphaproteobacteria</taxon>
        <taxon>Hyphomicrobiales</taxon>
        <taxon>Methylobacteriaceae</taxon>
        <taxon>Microvirga</taxon>
    </lineage>
</organism>
<sequence length="64" mass="6773">MAAIDRHRAATQEEVCAASAPTAFAAAMMIAMVLPNPTRAATTAEVMIDRRILGFRIGDQSLAV</sequence>
<accession>A0A512C2C5</accession>
<evidence type="ECO:0000313" key="1">
    <source>
        <dbReference type="EMBL" id="GEO18363.1"/>
    </source>
</evidence>